<accession>A0A927EDU6</accession>
<dbReference type="AlphaFoldDB" id="A0A927EDU6"/>
<feature type="transmembrane region" description="Helical" evidence="5">
    <location>
        <begin position="177"/>
        <end position="200"/>
    </location>
</feature>
<evidence type="ECO:0000256" key="2">
    <source>
        <dbReference type="ARBA" id="ARBA00022692"/>
    </source>
</evidence>
<sequence length="450" mass="46565">METSPRLSIDTLIDTQTIGGYRFGIFGLAVVLAMLDGIDNVTLGLAAPALSAELGIARSELASVFTATLVGLTIGAFVLGYAGDRWGRRPCTIACVALFGTFTLAVPFARDLNHLIVFRALAGIGIGGLLPSICALVAEFAPSRHRQTSVLVVSGGIAAGAMLGGFLSAALEPAFGWRALFFVAGGATLLALIATCVALPESARFLLARRGDEVRVATLMRRIAPQVALPQDARFTMADQAGRVSLGRLFGEGLAGTTVLLWVSYATILAVMYLLFQWLPTLARDFGFTQQQAVFAATVFNLGGMLGSALLGPMAAHWGTYRVATVNFVLIAPFVFAIAHSAGNPTLLLGGAFAAGWTVMGGLGLVNALAAESYPTAIRATGIGWASGVGRLGSAFSPSLIGLLLAGGWTAKDVLELPIAPAFVIAFAVIAIGKMSRRRLPAADAAVAAV</sequence>
<dbReference type="PANTHER" id="PTHR23508">
    <property type="entry name" value="CARBOXYLIC ACID TRANSPORTER PROTEIN HOMOLOG"/>
    <property type="match status" value="1"/>
</dbReference>
<dbReference type="RefSeq" id="WP_191125605.1">
    <property type="nucleotide sequence ID" value="NZ_JACXWY010000020.1"/>
</dbReference>
<feature type="transmembrane region" description="Helical" evidence="5">
    <location>
        <begin position="253"/>
        <end position="279"/>
    </location>
</feature>
<dbReference type="SUPFAM" id="SSF103473">
    <property type="entry name" value="MFS general substrate transporter"/>
    <property type="match status" value="1"/>
</dbReference>
<comment type="subcellular location">
    <subcellularLocation>
        <location evidence="1">Membrane</location>
        <topology evidence="1">Multi-pass membrane protein</topology>
    </subcellularLocation>
</comment>
<proteinExistence type="predicted"/>
<feature type="transmembrane region" description="Helical" evidence="5">
    <location>
        <begin position="348"/>
        <end position="371"/>
    </location>
</feature>
<feature type="transmembrane region" description="Helical" evidence="5">
    <location>
        <begin position="392"/>
        <end position="411"/>
    </location>
</feature>
<dbReference type="PROSITE" id="PS00217">
    <property type="entry name" value="SUGAR_TRANSPORT_2"/>
    <property type="match status" value="1"/>
</dbReference>
<feature type="transmembrane region" description="Helical" evidence="5">
    <location>
        <begin position="91"/>
        <end position="110"/>
    </location>
</feature>
<dbReference type="PROSITE" id="PS50850">
    <property type="entry name" value="MFS"/>
    <property type="match status" value="1"/>
</dbReference>
<feature type="transmembrane region" description="Helical" evidence="5">
    <location>
        <begin position="116"/>
        <end position="138"/>
    </location>
</feature>
<keyword evidence="8" id="KW-1185">Reference proteome</keyword>
<feature type="transmembrane region" description="Helical" evidence="5">
    <location>
        <begin position="323"/>
        <end position="342"/>
    </location>
</feature>
<evidence type="ECO:0000256" key="4">
    <source>
        <dbReference type="ARBA" id="ARBA00023136"/>
    </source>
</evidence>
<evidence type="ECO:0000256" key="1">
    <source>
        <dbReference type="ARBA" id="ARBA00004141"/>
    </source>
</evidence>
<dbReference type="InterPro" id="IPR011701">
    <property type="entry name" value="MFS"/>
</dbReference>
<feature type="transmembrane region" description="Helical" evidence="5">
    <location>
        <begin position="150"/>
        <end position="171"/>
    </location>
</feature>
<dbReference type="Gene3D" id="1.20.1250.20">
    <property type="entry name" value="MFS general substrate transporter like domains"/>
    <property type="match status" value="1"/>
</dbReference>
<evidence type="ECO:0000256" key="3">
    <source>
        <dbReference type="ARBA" id="ARBA00022989"/>
    </source>
</evidence>
<evidence type="ECO:0000256" key="5">
    <source>
        <dbReference type="SAM" id="Phobius"/>
    </source>
</evidence>
<dbReference type="GO" id="GO:0005886">
    <property type="term" value="C:plasma membrane"/>
    <property type="evidence" value="ECO:0007669"/>
    <property type="project" value="TreeGrafter"/>
</dbReference>
<dbReference type="GO" id="GO:0046943">
    <property type="term" value="F:carboxylic acid transmembrane transporter activity"/>
    <property type="evidence" value="ECO:0007669"/>
    <property type="project" value="TreeGrafter"/>
</dbReference>
<gene>
    <name evidence="7" type="ORF">IED13_23140</name>
</gene>
<feature type="transmembrane region" description="Helical" evidence="5">
    <location>
        <begin position="291"/>
        <end position="311"/>
    </location>
</feature>
<dbReference type="EMBL" id="JACXWY010000020">
    <property type="protein sequence ID" value="MBD3848602.1"/>
    <property type="molecule type" value="Genomic_DNA"/>
</dbReference>
<keyword evidence="3 5" id="KW-1133">Transmembrane helix</keyword>
<feature type="domain" description="Major facilitator superfamily (MFS) profile" evidence="6">
    <location>
        <begin position="25"/>
        <end position="439"/>
    </location>
</feature>
<dbReference type="InterPro" id="IPR005829">
    <property type="entry name" value="Sugar_transporter_CS"/>
</dbReference>
<comment type="caution">
    <text evidence="7">The sequence shown here is derived from an EMBL/GenBank/DDBJ whole genome shotgun (WGS) entry which is preliminary data.</text>
</comment>
<evidence type="ECO:0000313" key="7">
    <source>
        <dbReference type="EMBL" id="MBD3848602.1"/>
    </source>
</evidence>
<reference evidence="7" key="1">
    <citation type="submission" date="2020-09" db="EMBL/GenBank/DDBJ databases">
        <title>Bosea spartocytisi sp. nov. a root nodule endophyte of Spartocytisus supranubius in the high mountain ecosystem fo the Teide National Park (Canary Islands, Spain).</title>
        <authorList>
            <person name="Pulido-Suarez L."/>
            <person name="Peix A."/>
            <person name="Igual J.M."/>
            <person name="Socas-Perez N."/>
            <person name="Velazquez E."/>
            <person name="Flores-Felix J.D."/>
            <person name="Leon-Barrios M."/>
        </authorList>
    </citation>
    <scope>NUCLEOTIDE SEQUENCE</scope>
    <source>
        <strain evidence="7">SSUT16</strain>
    </source>
</reference>
<dbReference type="InterPro" id="IPR036259">
    <property type="entry name" value="MFS_trans_sf"/>
</dbReference>
<evidence type="ECO:0000313" key="8">
    <source>
        <dbReference type="Proteomes" id="UP000619295"/>
    </source>
</evidence>
<protein>
    <submittedName>
        <fullName evidence="7">MFS transporter</fullName>
    </submittedName>
</protein>
<feature type="transmembrane region" description="Helical" evidence="5">
    <location>
        <begin position="61"/>
        <end position="79"/>
    </location>
</feature>
<keyword evidence="4 5" id="KW-0472">Membrane</keyword>
<feature type="transmembrane region" description="Helical" evidence="5">
    <location>
        <begin position="417"/>
        <end position="433"/>
    </location>
</feature>
<dbReference type="InterPro" id="IPR020846">
    <property type="entry name" value="MFS_dom"/>
</dbReference>
<organism evidence="7 8">
    <name type="scientific">Bosea spartocytisi</name>
    <dbReference type="NCBI Taxonomy" id="2773451"/>
    <lineage>
        <taxon>Bacteria</taxon>
        <taxon>Pseudomonadati</taxon>
        <taxon>Pseudomonadota</taxon>
        <taxon>Alphaproteobacteria</taxon>
        <taxon>Hyphomicrobiales</taxon>
        <taxon>Boseaceae</taxon>
        <taxon>Bosea</taxon>
    </lineage>
</organism>
<keyword evidence="2 5" id="KW-0812">Transmembrane</keyword>
<evidence type="ECO:0000259" key="6">
    <source>
        <dbReference type="PROSITE" id="PS50850"/>
    </source>
</evidence>
<dbReference type="Pfam" id="PF07690">
    <property type="entry name" value="MFS_1"/>
    <property type="match status" value="1"/>
</dbReference>
<name>A0A927EDU6_9HYPH</name>
<dbReference type="PANTHER" id="PTHR23508:SF10">
    <property type="entry name" value="CARBOXYLIC ACID TRANSPORTER PROTEIN HOMOLOG"/>
    <property type="match status" value="1"/>
</dbReference>
<feature type="transmembrane region" description="Helical" evidence="5">
    <location>
        <begin position="21"/>
        <end position="41"/>
    </location>
</feature>
<dbReference type="Proteomes" id="UP000619295">
    <property type="component" value="Unassembled WGS sequence"/>
</dbReference>